<comment type="cofactor">
    <cofactor evidence="1">
        <name>heme</name>
        <dbReference type="ChEBI" id="CHEBI:30413"/>
    </cofactor>
</comment>
<feature type="transmembrane region" description="Helical" evidence="2">
    <location>
        <begin position="15"/>
        <end position="36"/>
    </location>
</feature>
<proteinExistence type="predicted"/>
<dbReference type="SUPFAM" id="SSF48264">
    <property type="entry name" value="Cytochrome P450"/>
    <property type="match status" value="1"/>
</dbReference>
<dbReference type="Pfam" id="PF00067">
    <property type="entry name" value="p450"/>
    <property type="match status" value="1"/>
</dbReference>
<dbReference type="InterPro" id="IPR002401">
    <property type="entry name" value="Cyt_P450_E_grp-I"/>
</dbReference>
<dbReference type="PANTHER" id="PTHR24305">
    <property type="entry name" value="CYTOCHROME P450"/>
    <property type="match status" value="1"/>
</dbReference>
<dbReference type="GO" id="GO:0020037">
    <property type="term" value="F:heme binding"/>
    <property type="evidence" value="ECO:0007669"/>
    <property type="project" value="InterPro"/>
</dbReference>
<accession>A0A6A5X789</accession>
<keyword evidence="2" id="KW-1133">Transmembrane helix</keyword>
<dbReference type="Gene3D" id="1.10.630.10">
    <property type="entry name" value="Cytochrome P450"/>
    <property type="match status" value="1"/>
</dbReference>
<keyword evidence="2" id="KW-0472">Membrane</keyword>
<keyword evidence="4" id="KW-1185">Reference proteome</keyword>
<dbReference type="CDD" id="cd11058">
    <property type="entry name" value="CYP60B-like"/>
    <property type="match status" value="1"/>
</dbReference>
<dbReference type="RefSeq" id="XP_033377026.1">
    <property type="nucleotide sequence ID" value="XM_033532555.1"/>
</dbReference>
<dbReference type="GeneID" id="54289952"/>
<protein>
    <submittedName>
        <fullName evidence="3">Putative cytochrome P450</fullName>
    </submittedName>
</protein>
<gene>
    <name evidence="3" type="ORF">BU24DRAFT_468800</name>
</gene>
<dbReference type="GO" id="GO:0005506">
    <property type="term" value="F:iron ion binding"/>
    <property type="evidence" value="ECO:0007669"/>
    <property type="project" value="InterPro"/>
</dbReference>
<organism evidence="3 4">
    <name type="scientific">Aaosphaeria arxii CBS 175.79</name>
    <dbReference type="NCBI Taxonomy" id="1450172"/>
    <lineage>
        <taxon>Eukaryota</taxon>
        <taxon>Fungi</taxon>
        <taxon>Dikarya</taxon>
        <taxon>Ascomycota</taxon>
        <taxon>Pezizomycotina</taxon>
        <taxon>Dothideomycetes</taxon>
        <taxon>Pleosporomycetidae</taxon>
        <taxon>Pleosporales</taxon>
        <taxon>Pleosporales incertae sedis</taxon>
        <taxon>Aaosphaeria</taxon>
    </lineage>
</organism>
<dbReference type="InterPro" id="IPR036396">
    <property type="entry name" value="Cyt_P450_sf"/>
</dbReference>
<evidence type="ECO:0000256" key="1">
    <source>
        <dbReference type="PIRSR" id="PIRSR602401-1"/>
    </source>
</evidence>
<keyword evidence="1" id="KW-0408">Iron</keyword>
<keyword evidence="1" id="KW-0349">Heme</keyword>
<dbReference type="EMBL" id="ML978082">
    <property type="protein sequence ID" value="KAF2008687.1"/>
    <property type="molecule type" value="Genomic_DNA"/>
</dbReference>
<dbReference type="PRINTS" id="PR00385">
    <property type="entry name" value="P450"/>
</dbReference>
<dbReference type="GO" id="GO:0016705">
    <property type="term" value="F:oxidoreductase activity, acting on paired donors, with incorporation or reduction of molecular oxygen"/>
    <property type="evidence" value="ECO:0007669"/>
    <property type="project" value="InterPro"/>
</dbReference>
<dbReference type="OrthoDB" id="1470350at2759"/>
<dbReference type="InterPro" id="IPR050121">
    <property type="entry name" value="Cytochrome_P450_monoxygenase"/>
</dbReference>
<sequence>MSFESALHSMQGHPWITLIAALFAYTTLITLYNLTLHPLAKVPGPRLWVLTRIPYIRALVRGTFIHDLERLHRMYGPVLRVSPNEVSFACAEAYNEILQPRPTRYFQKDPIWWDSLAGKEKWVGNLYGAAEHSHARRFLAAGFTPRALKAQEPILQRYANLLIERLGEKIGRRNSVTGAGKHGADIDIVPWMNFTTFDIFGDLSFGESFECLQETQYHPWISMMFAHVKVASVIAATTFYPWMNWALMKCIPKSTRELQRRHHEMIKDKVKRRLNWELERPDIMSYVVGNGSEKKQMGGMSFDQLSTAFSHLAIAGSETTATALNGTINYLVQTPDKLGRLVDEIRGSFTNMDDISLDSLRGLPYLNAVLNEGLRLCPPIPWIPGRLAPAEGASACGYFLPGGTHVSIQSYTLNRDPKYFTNPKSFAPERWLPECKEDPHSLYYNDNLKALHPFAAGPRACLAQNLAWSEMRLVLAKLMWAFDFSAVEDRQVSWEDLRTYLLVEKVPIVVNIKQRGDL</sequence>
<evidence type="ECO:0000313" key="3">
    <source>
        <dbReference type="EMBL" id="KAF2008687.1"/>
    </source>
</evidence>
<dbReference type="PRINTS" id="PR00463">
    <property type="entry name" value="EP450I"/>
</dbReference>
<reference evidence="3" key="1">
    <citation type="journal article" date="2020" name="Stud. Mycol.">
        <title>101 Dothideomycetes genomes: a test case for predicting lifestyles and emergence of pathogens.</title>
        <authorList>
            <person name="Haridas S."/>
            <person name="Albert R."/>
            <person name="Binder M."/>
            <person name="Bloem J."/>
            <person name="Labutti K."/>
            <person name="Salamov A."/>
            <person name="Andreopoulos B."/>
            <person name="Baker S."/>
            <person name="Barry K."/>
            <person name="Bills G."/>
            <person name="Bluhm B."/>
            <person name="Cannon C."/>
            <person name="Castanera R."/>
            <person name="Culley D."/>
            <person name="Daum C."/>
            <person name="Ezra D."/>
            <person name="Gonzalez J."/>
            <person name="Henrissat B."/>
            <person name="Kuo A."/>
            <person name="Liang C."/>
            <person name="Lipzen A."/>
            <person name="Lutzoni F."/>
            <person name="Magnuson J."/>
            <person name="Mondo S."/>
            <person name="Nolan M."/>
            <person name="Ohm R."/>
            <person name="Pangilinan J."/>
            <person name="Park H.-J."/>
            <person name="Ramirez L."/>
            <person name="Alfaro M."/>
            <person name="Sun H."/>
            <person name="Tritt A."/>
            <person name="Yoshinaga Y."/>
            <person name="Zwiers L.-H."/>
            <person name="Turgeon B."/>
            <person name="Goodwin S."/>
            <person name="Spatafora J."/>
            <person name="Crous P."/>
            <person name="Grigoriev I."/>
        </authorList>
    </citation>
    <scope>NUCLEOTIDE SEQUENCE</scope>
    <source>
        <strain evidence="3">CBS 175.79</strain>
    </source>
</reference>
<dbReference type="PANTHER" id="PTHR24305:SF199">
    <property type="entry name" value="P450, PUTATIVE (EUROFUNG)-RELATED"/>
    <property type="match status" value="1"/>
</dbReference>
<dbReference type="GO" id="GO:0004497">
    <property type="term" value="F:monooxygenase activity"/>
    <property type="evidence" value="ECO:0007669"/>
    <property type="project" value="InterPro"/>
</dbReference>
<keyword evidence="2" id="KW-0812">Transmembrane</keyword>
<dbReference type="InterPro" id="IPR001128">
    <property type="entry name" value="Cyt_P450"/>
</dbReference>
<name>A0A6A5X789_9PLEO</name>
<dbReference type="Proteomes" id="UP000799778">
    <property type="component" value="Unassembled WGS sequence"/>
</dbReference>
<feature type="binding site" description="axial binding residue" evidence="1">
    <location>
        <position position="461"/>
    </location>
    <ligand>
        <name>heme</name>
        <dbReference type="ChEBI" id="CHEBI:30413"/>
    </ligand>
    <ligandPart>
        <name>Fe</name>
        <dbReference type="ChEBI" id="CHEBI:18248"/>
    </ligandPart>
</feature>
<dbReference type="AlphaFoldDB" id="A0A6A5X789"/>
<evidence type="ECO:0000313" key="4">
    <source>
        <dbReference type="Proteomes" id="UP000799778"/>
    </source>
</evidence>
<keyword evidence="1" id="KW-0479">Metal-binding</keyword>
<evidence type="ECO:0000256" key="2">
    <source>
        <dbReference type="SAM" id="Phobius"/>
    </source>
</evidence>